<evidence type="ECO:0000256" key="1">
    <source>
        <dbReference type="SAM" id="MobiDB-lite"/>
    </source>
</evidence>
<dbReference type="OrthoDB" id="5239715at2759"/>
<proteinExistence type="predicted"/>
<evidence type="ECO:0000313" key="3">
    <source>
        <dbReference type="Proteomes" id="UP000031036"/>
    </source>
</evidence>
<sequence length="361" mass="41146">MHQPLRSQSFKQHRRPTLEARHHPLETVSQERRKSSPNVSRRCSLMPRSRMDTPRTDVWPERKMTSGAEERFLKLPDSEDYTRVRQFKIDEKGAVVSRGDSFRRKRMHNKVSESSSPSCALSPNETDSPREEYQSRSTSLSSNNDSVKEQHEPPSTSHGSYKIYVLGATGTGKSALISQFITSEYRNPFATEVDSFENTVSVNIGGQESELTFYEADPQNVNGLLGGLFVAKEYRCGSEGECHLDAKNMALTFGFVHYEISVALNHDVDDLLVGLIAEIKESINPERYHADIEDEEVTDTDKSKAQDHSDFKAAIRRFSQRKKKQMGVEVEVDTNKCTHFKPSSLIGRFRNWRISLPKFTY</sequence>
<protein>
    <submittedName>
        <fullName evidence="2">Uncharacterized protein</fullName>
    </submittedName>
</protein>
<dbReference type="STRING" id="6265.A0A0B2UUQ5"/>
<dbReference type="GO" id="GO:0005886">
    <property type="term" value="C:plasma membrane"/>
    <property type="evidence" value="ECO:0007669"/>
    <property type="project" value="TreeGrafter"/>
</dbReference>
<keyword evidence="3" id="KW-1185">Reference proteome</keyword>
<feature type="compositionally biased region" description="Basic and acidic residues" evidence="1">
    <location>
        <begin position="16"/>
        <end position="34"/>
    </location>
</feature>
<feature type="compositionally biased region" description="Polar residues" evidence="1">
    <location>
        <begin position="1"/>
        <end position="10"/>
    </location>
</feature>
<dbReference type="InterPro" id="IPR051641">
    <property type="entry name" value="RGK_GTP-binding_reg"/>
</dbReference>
<dbReference type="PANTHER" id="PTHR45775:SF11">
    <property type="entry name" value="GTP-BINDING PROTEIN GEM"/>
    <property type="match status" value="1"/>
</dbReference>
<feature type="compositionally biased region" description="Basic and acidic residues" evidence="1">
    <location>
        <begin position="49"/>
        <end position="70"/>
    </location>
</feature>
<dbReference type="InterPro" id="IPR027417">
    <property type="entry name" value="P-loop_NTPase"/>
</dbReference>
<gene>
    <name evidence="2" type="ORF">Tcan_05826</name>
</gene>
<dbReference type="OMA" id="RSQSFKH"/>
<dbReference type="EMBL" id="JPKZ01003149">
    <property type="protein sequence ID" value="KHN73138.1"/>
    <property type="molecule type" value="Genomic_DNA"/>
</dbReference>
<comment type="caution">
    <text evidence="2">The sequence shown here is derived from an EMBL/GenBank/DDBJ whole genome shotgun (WGS) entry which is preliminary data.</text>
</comment>
<dbReference type="GO" id="GO:0005246">
    <property type="term" value="F:calcium channel regulator activity"/>
    <property type="evidence" value="ECO:0007669"/>
    <property type="project" value="TreeGrafter"/>
</dbReference>
<dbReference type="AlphaFoldDB" id="A0A0B2UUQ5"/>
<feature type="compositionally biased region" description="Low complexity" evidence="1">
    <location>
        <begin position="135"/>
        <end position="145"/>
    </location>
</feature>
<feature type="region of interest" description="Disordered" evidence="1">
    <location>
        <begin position="98"/>
        <end position="160"/>
    </location>
</feature>
<dbReference type="SUPFAM" id="SSF52540">
    <property type="entry name" value="P-loop containing nucleoside triphosphate hydrolases"/>
    <property type="match status" value="1"/>
</dbReference>
<dbReference type="PANTHER" id="PTHR45775">
    <property type="entry name" value="RAD, GEM/KIR FAMILY MEMBER 2, ISOFORM C"/>
    <property type="match status" value="1"/>
</dbReference>
<feature type="region of interest" description="Disordered" evidence="1">
    <location>
        <begin position="1"/>
        <end position="70"/>
    </location>
</feature>
<organism evidence="2 3">
    <name type="scientific">Toxocara canis</name>
    <name type="common">Canine roundworm</name>
    <dbReference type="NCBI Taxonomy" id="6265"/>
    <lineage>
        <taxon>Eukaryota</taxon>
        <taxon>Metazoa</taxon>
        <taxon>Ecdysozoa</taxon>
        <taxon>Nematoda</taxon>
        <taxon>Chromadorea</taxon>
        <taxon>Rhabditida</taxon>
        <taxon>Spirurina</taxon>
        <taxon>Ascaridomorpha</taxon>
        <taxon>Ascaridoidea</taxon>
        <taxon>Toxocaridae</taxon>
        <taxon>Toxocara</taxon>
    </lineage>
</organism>
<dbReference type="Gene3D" id="3.40.50.300">
    <property type="entry name" value="P-loop containing nucleotide triphosphate hydrolases"/>
    <property type="match status" value="1"/>
</dbReference>
<name>A0A0B2UUQ5_TOXCA</name>
<evidence type="ECO:0000313" key="2">
    <source>
        <dbReference type="EMBL" id="KHN73138.1"/>
    </source>
</evidence>
<dbReference type="GO" id="GO:0005525">
    <property type="term" value="F:GTP binding"/>
    <property type="evidence" value="ECO:0007669"/>
    <property type="project" value="TreeGrafter"/>
</dbReference>
<feature type="compositionally biased region" description="Low complexity" evidence="1">
    <location>
        <begin position="112"/>
        <end position="122"/>
    </location>
</feature>
<accession>A0A0B2UUQ5</accession>
<reference evidence="2 3" key="1">
    <citation type="submission" date="2014-11" db="EMBL/GenBank/DDBJ databases">
        <title>Genetic blueprint of the zoonotic pathogen Toxocara canis.</title>
        <authorList>
            <person name="Zhu X.-Q."/>
            <person name="Korhonen P.K."/>
            <person name="Cai H."/>
            <person name="Young N.D."/>
            <person name="Nejsum P."/>
            <person name="von Samson-Himmelstjerna G."/>
            <person name="Boag P.R."/>
            <person name="Tan P."/>
            <person name="Li Q."/>
            <person name="Min J."/>
            <person name="Yang Y."/>
            <person name="Wang X."/>
            <person name="Fang X."/>
            <person name="Hall R.S."/>
            <person name="Hofmann A."/>
            <person name="Sternberg P.W."/>
            <person name="Jex A.R."/>
            <person name="Gasser R.B."/>
        </authorList>
    </citation>
    <scope>NUCLEOTIDE SEQUENCE [LARGE SCALE GENOMIC DNA]</scope>
    <source>
        <strain evidence="2">PN_DK_2014</strain>
    </source>
</reference>
<dbReference type="Proteomes" id="UP000031036">
    <property type="component" value="Unassembled WGS sequence"/>
</dbReference>